<dbReference type="PANTHER" id="PTHR23355">
    <property type="entry name" value="RIBONUCLEASE"/>
    <property type="match status" value="1"/>
</dbReference>
<dbReference type="KEGG" id="tbn:TBH_C1182"/>
<dbReference type="InterPro" id="IPR001900">
    <property type="entry name" value="RNase_II/R"/>
</dbReference>
<name>A0A7U6JHV5_9GAMM</name>
<dbReference type="GO" id="GO:0003723">
    <property type="term" value="F:RNA binding"/>
    <property type="evidence" value="ECO:0007669"/>
    <property type="project" value="InterPro"/>
</dbReference>
<dbReference type="Gene3D" id="2.40.50.140">
    <property type="entry name" value="Nucleic acid-binding proteins"/>
    <property type="match status" value="1"/>
</dbReference>
<dbReference type="InterPro" id="IPR050180">
    <property type="entry name" value="RNR_Ribonuclease"/>
</dbReference>
<dbReference type="GO" id="GO:0008859">
    <property type="term" value="F:exoribonuclease II activity"/>
    <property type="evidence" value="ECO:0007669"/>
    <property type="project" value="UniProtKB-EC"/>
</dbReference>
<dbReference type="RefSeq" id="WP_041066576.1">
    <property type="nucleotide sequence ID" value="NZ_AP012273.1"/>
</dbReference>
<feature type="domain" description="RNB" evidence="1">
    <location>
        <begin position="230"/>
        <end position="502"/>
    </location>
</feature>
<dbReference type="AlphaFoldDB" id="A0A7U6JHV5"/>
<gene>
    <name evidence="2" type="ORF">TBH_C1182</name>
</gene>
<evidence type="ECO:0000313" key="2">
    <source>
        <dbReference type="EMBL" id="BAO44108.1"/>
    </source>
</evidence>
<evidence type="ECO:0000313" key="3">
    <source>
        <dbReference type="Proteomes" id="UP000031631"/>
    </source>
</evidence>
<dbReference type="EMBL" id="AP012273">
    <property type="protein sequence ID" value="BAO44108.1"/>
    <property type="molecule type" value="Genomic_DNA"/>
</dbReference>
<accession>A0A7U6JHV5</accession>
<dbReference type="GO" id="GO:0000932">
    <property type="term" value="C:P-body"/>
    <property type="evidence" value="ECO:0007669"/>
    <property type="project" value="TreeGrafter"/>
</dbReference>
<evidence type="ECO:0000259" key="1">
    <source>
        <dbReference type="SMART" id="SM00955"/>
    </source>
</evidence>
<dbReference type="GO" id="GO:0006402">
    <property type="term" value="P:mRNA catabolic process"/>
    <property type="evidence" value="ECO:0007669"/>
    <property type="project" value="TreeGrafter"/>
</dbReference>
<dbReference type="Pfam" id="PF00773">
    <property type="entry name" value="RNB"/>
    <property type="match status" value="1"/>
</dbReference>
<keyword evidence="2" id="KW-0378">Hydrolase</keyword>
<dbReference type="Gene3D" id="1.10.10.10">
    <property type="entry name" value="Winged helix-like DNA-binding domain superfamily/Winged helix DNA-binding domain"/>
    <property type="match status" value="1"/>
</dbReference>
<dbReference type="SUPFAM" id="SSF50249">
    <property type="entry name" value="Nucleic acid-binding proteins"/>
    <property type="match status" value="2"/>
</dbReference>
<dbReference type="Pfam" id="PF18614">
    <property type="entry name" value="RNase_II_C_S1"/>
    <property type="match status" value="1"/>
</dbReference>
<dbReference type="SMART" id="SM00955">
    <property type="entry name" value="RNB"/>
    <property type="match status" value="1"/>
</dbReference>
<organism evidence="2 3">
    <name type="scientific">Thiolapillus brandeum</name>
    <dbReference type="NCBI Taxonomy" id="1076588"/>
    <lineage>
        <taxon>Bacteria</taxon>
        <taxon>Pseudomonadati</taxon>
        <taxon>Pseudomonadota</taxon>
        <taxon>Gammaproteobacteria</taxon>
        <taxon>Chromatiales</taxon>
        <taxon>Sedimenticolaceae</taxon>
        <taxon>Thiolapillus</taxon>
    </lineage>
</organism>
<dbReference type="EC" id="3.1.13.1" evidence="2"/>
<dbReference type="PANTHER" id="PTHR23355:SF42">
    <property type="entry name" value="RIBONUCLEASE II, CHLOROPLASTIC_MITOCHONDRIAL"/>
    <property type="match status" value="1"/>
</dbReference>
<protein>
    <submittedName>
        <fullName evidence="2">Exoribonuclease II</fullName>
        <ecNumber evidence="2">3.1.13.1</ecNumber>
    </submittedName>
</protein>
<reference evidence="2 3" key="1">
    <citation type="journal article" date="2014" name="PLoS ONE">
        <title>Physiological and genomic features of a novel sulfur-oxidizing gammaproteobacterium belonging to a previously uncultivated symbiotic lineage isolated from a hydrothermal vent.</title>
        <authorList>
            <person name="Nunoura T."/>
            <person name="Takaki Y."/>
            <person name="Kazama H."/>
            <person name="Kakuta J."/>
            <person name="Shimamura S."/>
            <person name="Makita H."/>
            <person name="Hirai M."/>
            <person name="Miyazaki M."/>
            <person name="Takai K."/>
        </authorList>
    </citation>
    <scope>NUCLEOTIDE SEQUENCE [LARGE SCALE GENOMIC DNA]</scope>
    <source>
        <strain evidence="2 3">Hiromi1</strain>
    </source>
</reference>
<dbReference type="Proteomes" id="UP000031631">
    <property type="component" value="Chromosome"/>
</dbReference>
<dbReference type="InterPro" id="IPR012340">
    <property type="entry name" value="NA-bd_OB-fold"/>
</dbReference>
<dbReference type="Pfam" id="PF23161">
    <property type="entry name" value="HTH_RNase_II"/>
    <property type="match status" value="1"/>
</dbReference>
<dbReference type="InterPro" id="IPR040596">
    <property type="entry name" value="RNase_II_C_S1"/>
</dbReference>
<sequence>MAESGTRAGALVLYKIRPAVVTSVGDKIEIRFEDGKTKRVREKDISLLHPGPGVDLKALEGAEGNVEEAWELLEGEQASLEEVAELIYGEFTPASAWGVSQLLRDGLYFEGSVRNIRGRKAEAVARDRAAREQKAREAREWAEFLDRAQQGTLEEADRSRLGEVERVALGQTARSRVLSALNITESPESAHAFLLRCGYWPASYNPWPARQGANLESPDLPLPPLEEEPRRDLTRLESWAIDDEGNTDPDDAISLDGDRIWVHVADVAALVKPDSHLDLEARSRSANLYLPEGMVQMLPPAATDVLGLGLQEESVALSFGFRINDAGEVTDIEITPSRVRVQRISYEAAEARLEEAAFAPLLAITRRYRDARLARNAAQIRLPEVSVKVVEGEVLIRPLPRLASREMVTDAMLMAGEAAARFAEANGICIPYAVQPEPQEIRQPESMSESHAYRRLFKPSNAAMSPGRHFGLGLDYYARTTSPLRRYMDLVVHQQLRAFVTGGSPLEKEKVTERVAEAGAVGGIIRRAERLSNLHWKLIWLKEQERWQGEAVILALEERKAVVMIPQLALETRIRRTEDMQLDQTLELQVQEVDVPAQAVYFRRI</sequence>
<dbReference type="InterPro" id="IPR036388">
    <property type="entry name" value="WH-like_DNA-bd_sf"/>
</dbReference>
<dbReference type="InterPro" id="IPR056404">
    <property type="entry name" value="HTH_RNase_II"/>
</dbReference>
<keyword evidence="3" id="KW-1185">Reference proteome</keyword>
<proteinExistence type="predicted"/>